<evidence type="ECO:0000313" key="2">
    <source>
        <dbReference type="Proteomes" id="UP000230069"/>
    </source>
</evidence>
<evidence type="ECO:0000313" key="1">
    <source>
        <dbReference type="EMBL" id="PIA40664.1"/>
    </source>
</evidence>
<proteinExistence type="predicted"/>
<dbReference type="AlphaFoldDB" id="A0A2G5DAY7"/>
<dbReference type="InParanoid" id="A0A2G5DAY7"/>
<dbReference type="OrthoDB" id="1996890at2759"/>
<accession>A0A2G5DAY7</accession>
<dbReference type="EMBL" id="KZ305041">
    <property type="protein sequence ID" value="PIA40664.1"/>
    <property type="molecule type" value="Genomic_DNA"/>
</dbReference>
<gene>
    <name evidence="1" type="ORF">AQUCO_02400019v1</name>
</gene>
<dbReference type="Proteomes" id="UP000230069">
    <property type="component" value="Unassembled WGS sequence"/>
</dbReference>
<name>A0A2G5DAY7_AQUCA</name>
<reference evidence="1 2" key="1">
    <citation type="submission" date="2017-09" db="EMBL/GenBank/DDBJ databases">
        <title>WGS assembly of Aquilegia coerulea Goldsmith.</title>
        <authorList>
            <person name="Hodges S."/>
            <person name="Kramer E."/>
            <person name="Nordborg M."/>
            <person name="Tomkins J."/>
            <person name="Borevitz J."/>
            <person name="Derieg N."/>
            <person name="Yan J."/>
            <person name="Mihaltcheva S."/>
            <person name="Hayes R.D."/>
            <person name="Rokhsar D."/>
        </authorList>
    </citation>
    <scope>NUCLEOTIDE SEQUENCE [LARGE SCALE GENOMIC DNA]</scope>
    <source>
        <strain evidence="2">cv. Goldsmith</strain>
    </source>
</reference>
<sequence>MVRHLAKRSGVSIICSITTTVEKWKQFGVSNLQRIFPGIKVLVWNWLGGRTLNTDPHVQELIINWDMIITP</sequence>
<organism evidence="1 2">
    <name type="scientific">Aquilegia coerulea</name>
    <name type="common">Rocky mountain columbine</name>
    <dbReference type="NCBI Taxonomy" id="218851"/>
    <lineage>
        <taxon>Eukaryota</taxon>
        <taxon>Viridiplantae</taxon>
        <taxon>Streptophyta</taxon>
        <taxon>Embryophyta</taxon>
        <taxon>Tracheophyta</taxon>
        <taxon>Spermatophyta</taxon>
        <taxon>Magnoliopsida</taxon>
        <taxon>Ranunculales</taxon>
        <taxon>Ranunculaceae</taxon>
        <taxon>Thalictroideae</taxon>
        <taxon>Aquilegia</taxon>
    </lineage>
</organism>
<protein>
    <submittedName>
        <fullName evidence="1">Uncharacterized protein</fullName>
    </submittedName>
</protein>
<keyword evidence="2" id="KW-1185">Reference proteome</keyword>